<keyword evidence="5" id="KW-1185">Reference proteome</keyword>
<dbReference type="EMBL" id="CP041406">
    <property type="protein sequence ID" value="QOP46095.1"/>
    <property type="molecule type" value="Genomic_DNA"/>
</dbReference>
<gene>
    <name evidence="4" type="ORF">FM071_07255</name>
</gene>
<evidence type="ECO:0000313" key="5">
    <source>
        <dbReference type="Proteomes" id="UP000593580"/>
    </source>
</evidence>
<proteinExistence type="inferred from homology"/>
<evidence type="ECO:0000256" key="1">
    <source>
        <dbReference type="ARBA" id="ARBA00010759"/>
    </source>
</evidence>
<comment type="similarity">
    <text evidence="1 2">Belongs to the polypeptide deformylase family.</text>
</comment>
<dbReference type="PANTHER" id="PTHR10458">
    <property type="entry name" value="PEPTIDE DEFORMYLASE"/>
    <property type="match status" value="1"/>
</dbReference>
<dbReference type="PRINTS" id="PR01576">
    <property type="entry name" value="PDEFORMYLASE"/>
</dbReference>
<evidence type="ECO:0000313" key="4">
    <source>
        <dbReference type="EMBL" id="QOP46095.1"/>
    </source>
</evidence>
<dbReference type="Proteomes" id="UP000593580">
    <property type="component" value="Chromosome"/>
</dbReference>
<keyword evidence="3" id="KW-0472">Membrane</keyword>
<accession>A0A7M1B8U5</accession>
<dbReference type="InterPro" id="IPR036821">
    <property type="entry name" value="Peptide_deformylase_sf"/>
</dbReference>
<sequence>MVKEIIQYPTPLSVEYGVDVRFFNEELFSLIDDLKDTITQNNLEGLSAFQIGSYFNVIVVKDENGEFIEIINPRLISHSGRTTTEESTLYYPGHTAQITRHENISVVYQNREGENKSLKATGSLAILIQRKIDYTFGATFIQKMSKEEKEIFEKRLEYGADVGNADYCPTTFKRDKIVFGINILIILMALVFIASLFIEDKIVLHSIYNGMLYGSAAVIGLDIVYFFYAQYEAKQQSSCSSCQIGNIMATAAIVLLKLGVVMTLAYFFIYK</sequence>
<keyword evidence="3" id="KW-0812">Transmembrane</keyword>
<feature type="transmembrane region" description="Helical" evidence="3">
    <location>
        <begin position="210"/>
        <end position="228"/>
    </location>
</feature>
<protein>
    <recommendedName>
        <fullName evidence="2">Peptide deformylase-like</fullName>
    </recommendedName>
    <alternativeName>
        <fullName evidence="2">Polypeptide deformylase-like</fullName>
    </alternativeName>
</protein>
<comment type="caution">
    <text evidence="2">Lacks conserved residue(s) required for the propagation of feature annotation.</text>
</comment>
<dbReference type="Pfam" id="PF01327">
    <property type="entry name" value="Pep_deformylase"/>
    <property type="match status" value="1"/>
</dbReference>
<dbReference type="AlphaFoldDB" id="A0A7M1B8U5"/>
<reference evidence="4 5" key="1">
    <citation type="submission" date="2019-07" db="EMBL/GenBank/DDBJ databases">
        <title>Sulfurimonas paralvinellae sp. nov., a novel mesophilic, hydrogen- and sulfur-oxidizing chemolithoautotroph within the Epsilonproteo- bacteria isolated from a deep-sea hydrothermal vent polychaete nest, reclassification of Thiomicrospira denitrificans as Sulfurimonas denitrificans comb. nov. and emended description of the genus Sulfurimonas.</title>
        <authorList>
            <person name="Wang S."/>
            <person name="Jiang L."/>
            <person name="Shao Z."/>
        </authorList>
    </citation>
    <scope>NUCLEOTIDE SEQUENCE [LARGE SCALE GENOMIC DNA]</scope>
    <source>
        <strain evidence="4 5">GO25</strain>
    </source>
</reference>
<dbReference type="HAMAP" id="MF_00163">
    <property type="entry name" value="Pep_deformylase"/>
    <property type="match status" value="1"/>
</dbReference>
<dbReference type="SUPFAM" id="SSF56420">
    <property type="entry name" value="Peptide deformylase"/>
    <property type="match status" value="1"/>
</dbReference>
<feature type="transmembrane region" description="Helical" evidence="3">
    <location>
        <begin position="249"/>
        <end position="269"/>
    </location>
</feature>
<dbReference type="GO" id="GO:0042586">
    <property type="term" value="F:peptide deformylase activity"/>
    <property type="evidence" value="ECO:0007669"/>
    <property type="project" value="InterPro"/>
</dbReference>
<keyword evidence="3" id="KW-1133">Transmembrane helix</keyword>
<evidence type="ECO:0000256" key="3">
    <source>
        <dbReference type="SAM" id="Phobius"/>
    </source>
</evidence>
<dbReference type="InterPro" id="IPR023635">
    <property type="entry name" value="Peptide_deformylase"/>
</dbReference>
<organism evidence="4 5">
    <name type="scientific">Sulfurimonas paralvinellae</name>
    <dbReference type="NCBI Taxonomy" id="317658"/>
    <lineage>
        <taxon>Bacteria</taxon>
        <taxon>Pseudomonadati</taxon>
        <taxon>Campylobacterota</taxon>
        <taxon>Epsilonproteobacteria</taxon>
        <taxon>Campylobacterales</taxon>
        <taxon>Sulfurimonadaceae</taxon>
        <taxon>Sulfurimonas</taxon>
    </lineage>
</organism>
<dbReference type="PANTHER" id="PTHR10458:SF22">
    <property type="entry name" value="PEPTIDE DEFORMYLASE"/>
    <property type="match status" value="1"/>
</dbReference>
<evidence type="ECO:0000256" key="2">
    <source>
        <dbReference type="HAMAP-Rule" id="MF_00163"/>
    </source>
</evidence>
<name>A0A7M1B8U5_9BACT</name>
<dbReference type="Gene3D" id="3.90.45.10">
    <property type="entry name" value="Peptide deformylase"/>
    <property type="match status" value="1"/>
</dbReference>
<dbReference type="KEGG" id="spal:FM071_07255"/>
<feature type="transmembrane region" description="Helical" evidence="3">
    <location>
        <begin position="177"/>
        <end position="198"/>
    </location>
</feature>
<dbReference type="RefSeq" id="WP_193110234.1">
    <property type="nucleotide sequence ID" value="NZ_CP041406.1"/>
</dbReference>